<feature type="domain" description="4'-phosphopantetheinyl transferase" evidence="3">
    <location>
        <begin position="134"/>
        <end position="195"/>
    </location>
</feature>
<dbReference type="InterPro" id="IPR050559">
    <property type="entry name" value="P-Pant_transferase_sf"/>
</dbReference>
<dbReference type="Pfam" id="PF01648">
    <property type="entry name" value="ACPS"/>
    <property type="match status" value="1"/>
</dbReference>
<comment type="caution">
    <text evidence="5">The sequence shown here is derived from an EMBL/GenBank/DDBJ whole genome shotgun (WGS) entry which is preliminary data.</text>
</comment>
<dbReference type="PANTHER" id="PTHR12215">
    <property type="entry name" value="PHOSPHOPANTETHEINE TRANSFERASE"/>
    <property type="match status" value="1"/>
</dbReference>
<organism evidence="5 6">
    <name type="scientific">Brevibacillus choshinensis</name>
    <dbReference type="NCBI Taxonomy" id="54911"/>
    <lineage>
        <taxon>Bacteria</taxon>
        <taxon>Bacillati</taxon>
        <taxon>Bacillota</taxon>
        <taxon>Bacilli</taxon>
        <taxon>Bacillales</taxon>
        <taxon>Paenibacillaceae</taxon>
        <taxon>Brevibacillus</taxon>
    </lineage>
</organism>
<keyword evidence="6" id="KW-1185">Reference proteome</keyword>
<evidence type="ECO:0008006" key="7">
    <source>
        <dbReference type="Google" id="ProtNLM"/>
    </source>
</evidence>
<dbReference type="PANTHER" id="PTHR12215:SF10">
    <property type="entry name" value="L-AMINOADIPATE-SEMIALDEHYDE DEHYDROGENASE-PHOSPHOPANTETHEINYL TRANSFERASE"/>
    <property type="match status" value="1"/>
</dbReference>
<dbReference type="RefSeq" id="WP_055743419.1">
    <property type="nucleotide sequence ID" value="NZ_LJJB01000007.1"/>
</dbReference>
<proteinExistence type="inferred from homology"/>
<protein>
    <recommendedName>
        <fullName evidence="7">4'-phosphopantetheinyl transferase domain-containing protein</fullName>
    </recommendedName>
</protein>
<dbReference type="InterPro" id="IPR055066">
    <property type="entry name" value="AASDHPPT_N"/>
</dbReference>
<dbReference type="SUPFAM" id="SSF56214">
    <property type="entry name" value="4'-phosphopantetheinyl transferase"/>
    <property type="match status" value="2"/>
</dbReference>
<gene>
    <name evidence="5" type="ORF">AN963_04945</name>
</gene>
<reference evidence="5 6" key="1">
    <citation type="submission" date="2015-09" db="EMBL/GenBank/DDBJ databases">
        <title>Genome sequencing project for genomic taxonomy and phylogenomics of Bacillus-like bacteria.</title>
        <authorList>
            <person name="Liu B."/>
            <person name="Wang J."/>
            <person name="Zhu Y."/>
            <person name="Liu G."/>
            <person name="Chen Q."/>
            <person name="Chen Z."/>
            <person name="Lan J."/>
            <person name="Che J."/>
            <person name="Ge C."/>
            <person name="Shi H."/>
            <person name="Pan Z."/>
            <person name="Liu X."/>
        </authorList>
    </citation>
    <scope>NUCLEOTIDE SEQUENCE [LARGE SCALE GENOMIC DNA]</scope>
    <source>
        <strain evidence="5 6">DSM 8552</strain>
    </source>
</reference>
<accession>A0ABR5NC60</accession>
<evidence type="ECO:0000313" key="6">
    <source>
        <dbReference type="Proteomes" id="UP000051063"/>
    </source>
</evidence>
<dbReference type="Gene3D" id="3.90.470.20">
    <property type="entry name" value="4'-phosphopantetheinyl transferase domain"/>
    <property type="match status" value="1"/>
</dbReference>
<dbReference type="Proteomes" id="UP000051063">
    <property type="component" value="Unassembled WGS sequence"/>
</dbReference>
<name>A0ABR5NC60_BRECH</name>
<keyword evidence="2" id="KW-0808">Transferase</keyword>
<dbReference type="EMBL" id="LJJB01000007">
    <property type="protein sequence ID" value="KQL49122.1"/>
    <property type="molecule type" value="Genomic_DNA"/>
</dbReference>
<dbReference type="InterPro" id="IPR037143">
    <property type="entry name" value="4-PPantetheinyl_Trfase_dom_sf"/>
</dbReference>
<feature type="domain" description="4'-phosphopantetheinyl transferase N-terminal" evidence="4">
    <location>
        <begin position="36"/>
        <end position="130"/>
    </location>
</feature>
<evidence type="ECO:0000256" key="2">
    <source>
        <dbReference type="ARBA" id="ARBA00022679"/>
    </source>
</evidence>
<dbReference type="InterPro" id="IPR008278">
    <property type="entry name" value="4-PPantetheinyl_Trfase_dom"/>
</dbReference>
<comment type="similarity">
    <text evidence="1">Belongs to the P-Pant transferase superfamily. Gsp/Sfp/HetI/AcpT family.</text>
</comment>
<sequence>MQVPRTSDETRWIDCHRPGEVASREPFRSGREVHVWVATVHSLLPSTLELSYEENRKAMSFVSPRDQHRYRFSHVLLRFLLSAYAQCDPAAVQLGKNNFGKPFLIPADSGRAIRFNLSHSRDAVCYVLASDQEVGIDIEYVDSAFDWPSVSNAYFTDRERHQLETMQEEERVTTFFTMWTRKEARLKAVGTGLGGLDEKGRWKNAPAFENLLVHDFRYRNQYVGTVSLDATLPAIRFFRYAND</sequence>
<dbReference type="Pfam" id="PF22624">
    <property type="entry name" value="AASDHPPT_N"/>
    <property type="match status" value="1"/>
</dbReference>
<evidence type="ECO:0000259" key="3">
    <source>
        <dbReference type="Pfam" id="PF01648"/>
    </source>
</evidence>
<evidence type="ECO:0000259" key="4">
    <source>
        <dbReference type="Pfam" id="PF22624"/>
    </source>
</evidence>
<evidence type="ECO:0000256" key="1">
    <source>
        <dbReference type="ARBA" id="ARBA00010990"/>
    </source>
</evidence>
<evidence type="ECO:0000313" key="5">
    <source>
        <dbReference type="EMBL" id="KQL49122.1"/>
    </source>
</evidence>